<accession>A0A835T6F9</accession>
<evidence type="ECO:0000313" key="3">
    <source>
        <dbReference type="Proteomes" id="UP000613740"/>
    </source>
</evidence>
<organism evidence="2 3">
    <name type="scientific">Chlamydomonas schloesseri</name>
    <dbReference type="NCBI Taxonomy" id="2026947"/>
    <lineage>
        <taxon>Eukaryota</taxon>
        <taxon>Viridiplantae</taxon>
        <taxon>Chlorophyta</taxon>
        <taxon>core chlorophytes</taxon>
        <taxon>Chlorophyceae</taxon>
        <taxon>CS clade</taxon>
        <taxon>Chlamydomonadales</taxon>
        <taxon>Chlamydomonadaceae</taxon>
        <taxon>Chlamydomonas</taxon>
    </lineage>
</organism>
<feature type="compositionally biased region" description="Low complexity" evidence="1">
    <location>
        <begin position="99"/>
        <end position="112"/>
    </location>
</feature>
<evidence type="ECO:0000256" key="1">
    <source>
        <dbReference type="SAM" id="MobiDB-lite"/>
    </source>
</evidence>
<gene>
    <name evidence="2" type="ORF">HYH02_010569</name>
</gene>
<feature type="region of interest" description="Disordered" evidence="1">
    <location>
        <begin position="44"/>
        <end position="124"/>
    </location>
</feature>
<sequence length="290" mass="30562">MAARSSTVRRGAAAKTVGFGIRSASKLAGKVLVHAAPAVPPPFFPRAQLDTSRIKQQQQQQQGTALLHSLQAKRPAPQHETDKLLAPSPQPSTGGIFTDAPADDAPGAANSPAPAPAPQAPAGATVAAHQVPPVILSFPLLRRRAVDMPPKAANPDAGPRALRAQHVLRLTHGTRRHLLGRATLRTFFPEAAEAVTARRCGSEPVLLHRLLADGTTLVSYHVLLSYSPSKGGKDVRLLGLTRMMQDMGLQPGACVRLSWGPQMQMADVAAVPAAAGGQGQRVVMVERVEE</sequence>
<proteinExistence type="predicted"/>
<comment type="caution">
    <text evidence="2">The sequence shown here is derived from an EMBL/GenBank/DDBJ whole genome shotgun (WGS) entry which is preliminary data.</text>
</comment>
<dbReference type="AlphaFoldDB" id="A0A835T6F9"/>
<dbReference type="Proteomes" id="UP000613740">
    <property type="component" value="Unassembled WGS sequence"/>
</dbReference>
<dbReference type="EMBL" id="JAEHOD010000040">
    <property type="protein sequence ID" value="KAG2439689.1"/>
    <property type="molecule type" value="Genomic_DNA"/>
</dbReference>
<evidence type="ECO:0000313" key="2">
    <source>
        <dbReference type="EMBL" id="KAG2439689.1"/>
    </source>
</evidence>
<name>A0A835T6F9_9CHLO</name>
<protein>
    <submittedName>
        <fullName evidence="2">Uncharacterized protein</fullName>
    </submittedName>
</protein>
<dbReference type="OrthoDB" id="10596615at2759"/>
<reference evidence="2" key="1">
    <citation type="journal article" date="2020" name="bioRxiv">
        <title>Comparative genomics of Chlamydomonas.</title>
        <authorList>
            <person name="Craig R.J."/>
            <person name="Hasan A.R."/>
            <person name="Ness R.W."/>
            <person name="Keightley P.D."/>
        </authorList>
    </citation>
    <scope>NUCLEOTIDE SEQUENCE</scope>
    <source>
        <strain evidence="2">CCAP 11/173</strain>
    </source>
</reference>
<keyword evidence="3" id="KW-1185">Reference proteome</keyword>